<dbReference type="EMBL" id="FLUN01000001">
    <property type="protein sequence ID" value="SBW03966.1"/>
    <property type="molecule type" value="Genomic_DNA"/>
</dbReference>
<dbReference type="AlphaFoldDB" id="A0A212JWX3"/>
<sequence length="121" mass="13641">MDYQCNQKKKIINAKHNKTPVTIVVTGVYLEKADTLMPGGAIAPERTINLPYHKNDHTFWCGHFYGTAEGIRTPDLLVRSQTLYPTELQPHTALRGEPLVDSLFMIAQPTLKCKNNFQKSA</sequence>
<name>A0A212JWX3_9FIRM</name>
<accession>A0A212JWX3</accession>
<reference evidence="1" key="1">
    <citation type="submission" date="2016-04" db="EMBL/GenBank/DDBJ databases">
        <authorList>
            <person name="Evans L.H."/>
            <person name="Alamgir A."/>
            <person name="Owens N."/>
            <person name="Weber N.D."/>
            <person name="Virtaneva K."/>
            <person name="Barbian K."/>
            <person name="Babar A."/>
            <person name="Rosenke K."/>
        </authorList>
    </citation>
    <scope>NUCLEOTIDE SEQUENCE</scope>
    <source>
        <strain evidence="1">86</strain>
    </source>
</reference>
<protein>
    <submittedName>
        <fullName evidence="1">Uncharacterized protein</fullName>
    </submittedName>
</protein>
<dbReference type="AntiFam" id="ANF00012">
    <property type="entry name" value="tRNA translation"/>
</dbReference>
<proteinExistence type="predicted"/>
<evidence type="ECO:0000313" key="1">
    <source>
        <dbReference type="EMBL" id="SBW03966.1"/>
    </source>
</evidence>
<organism evidence="1">
    <name type="scientific">uncultured Eubacteriales bacterium</name>
    <dbReference type="NCBI Taxonomy" id="172733"/>
    <lineage>
        <taxon>Bacteria</taxon>
        <taxon>Bacillati</taxon>
        <taxon>Bacillota</taxon>
        <taxon>Clostridia</taxon>
        <taxon>Eubacteriales</taxon>
        <taxon>environmental samples</taxon>
    </lineage>
</organism>
<gene>
    <name evidence="1" type="ORF">KL86CLO1_11847</name>
</gene>